<proteinExistence type="predicted"/>
<dbReference type="OrthoDB" id="5920705at2759"/>
<name>A0A0V1GVS8_9BILA</name>
<organism evidence="1 2">
    <name type="scientific">Trichinella zimbabwensis</name>
    <dbReference type="NCBI Taxonomy" id="268475"/>
    <lineage>
        <taxon>Eukaryota</taxon>
        <taxon>Metazoa</taxon>
        <taxon>Ecdysozoa</taxon>
        <taxon>Nematoda</taxon>
        <taxon>Enoplea</taxon>
        <taxon>Dorylaimia</taxon>
        <taxon>Trichinellida</taxon>
        <taxon>Trichinellidae</taxon>
        <taxon>Trichinella</taxon>
    </lineage>
</organism>
<reference evidence="1 2" key="1">
    <citation type="submission" date="2015-01" db="EMBL/GenBank/DDBJ databases">
        <title>Evolution of Trichinella species and genotypes.</title>
        <authorList>
            <person name="Korhonen P.K."/>
            <person name="Edoardo P."/>
            <person name="Giuseppe L.R."/>
            <person name="Gasser R.B."/>
        </authorList>
    </citation>
    <scope>NUCLEOTIDE SEQUENCE [LARGE SCALE GENOMIC DNA]</scope>
    <source>
        <strain evidence="1">ISS1029</strain>
    </source>
</reference>
<dbReference type="AlphaFoldDB" id="A0A0V1GVS8"/>
<dbReference type="Proteomes" id="UP000055024">
    <property type="component" value="Unassembled WGS sequence"/>
</dbReference>
<comment type="caution">
    <text evidence="1">The sequence shown here is derived from an EMBL/GenBank/DDBJ whole genome shotgun (WGS) entry which is preliminary data.</text>
</comment>
<protein>
    <submittedName>
        <fullName evidence="1">Uncharacterized protein</fullName>
    </submittedName>
</protein>
<sequence length="121" mass="13203">MTGNGPEKRHLCTMKMEKYSGTEASALIAAHFQARRSATSWRSGLPMPVHSQSFGKSAVKLYCGSFPSAPDKAESLSSEGFKQGSKTTVLRQLINVQREKNSNNTVRLIRGCTIAGVNEQQ</sequence>
<evidence type="ECO:0000313" key="1">
    <source>
        <dbReference type="EMBL" id="KRZ02322.1"/>
    </source>
</evidence>
<evidence type="ECO:0000313" key="2">
    <source>
        <dbReference type="Proteomes" id="UP000055024"/>
    </source>
</evidence>
<keyword evidence="2" id="KW-1185">Reference proteome</keyword>
<accession>A0A0V1GVS8</accession>
<dbReference type="EMBL" id="JYDP01000234">
    <property type="protein sequence ID" value="KRZ02322.1"/>
    <property type="molecule type" value="Genomic_DNA"/>
</dbReference>
<gene>
    <name evidence="1" type="ORF">T11_4352</name>
</gene>